<dbReference type="Proteomes" id="UP000029121">
    <property type="component" value="Unassembled WGS sequence"/>
</dbReference>
<evidence type="ECO:0000256" key="6">
    <source>
        <dbReference type="RuleBase" id="RU000540"/>
    </source>
</evidence>
<dbReference type="GO" id="GO:0009791">
    <property type="term" value="P:post-embryonic development"/>
    <property type="evidence" value="ECO:0007669"/>
    <property type="project" value="UniProtKB-ARBA"/>
</dbReference>
<accession>R0FZR3</accession>
<dbReference type="OrthoDB" id="690239at2759"/>
<keyword evidence="5 7" id="KW-0472">Membrane</keyword>
<keyword evidence="4 7" id="KW-1133">Transmembrane helix</keyword>
<evidence type="ECO:0000256" key="4">
    <source>
        <dbReference type="ARBA" id="ARBA00022989"/>
    </source>
</evidence>
<evidence type="ECO:0000256" key="5">
    <source>
        <dbReference type="ARBA" id="ARBA00023136"/>
    </source>
</evidence>
<proteinExistence type="inferred from homology"/>
<feature type="transmembrane region" description="Helical" evidence="7">
    <location>
        <begin position="34"/>
        <end position="60"/>
    </location>
</feature>
<name>R0FZR3_9BRAS</name>
<keyword evidence="3 7" id="KW-0812">Transmembrane</keyword>
<dbReference type="Pfam" id="PF01277">
    <property type="entry name" value="Oleosin"/>
    <property type="match status" value="1"/>
</dbReference>
<evidence type="ECO:0000313" key="9">
    <source>
        <dbReference type="Proteomes" id="UP000029121"/>
    </source>
</evidence>
<keyword evidence="9" id="KW-1185">Reference proteome</keyword>
<dbReference type="AlphaFoldDB" id="R0FZR3"/>
<feature type="transmembrane region" description="Helical" evidence="7">
    <location>
        <begin position="72"/>
        <end position="105"/>
    </location>
</feature>
<protein>
    <recommendedName>
        <fullName evidence="6">Oleosin</fullName>
    </recommendedName>
</protein>
<organism evidence="8 9">
    <name type="scientific">Capsella rubella</name>
    <dbReference type="NCBI Taxonomy" id="81985"/>
    <lineage>
        <taxon>Eukaryota</taxon>
        <taxon>Viridiplantae</taxon>
        <taxon>Streptophyta</taxon>
        <taxon>Embryophyta</taxon>
        <taxon>Tracheophyta</taxon>
        <taxon>Spermatophyta</taxon>
        <taxon>Magnoliopsida</taxon>
        <taxon>eudicotyledons</taxon>
        <taxon>Gunneridae</taxon>
        <taxon>Pentapetalae</taxon>
        <taxon>rosids</taxon>
        <taxon>malvids</taxon>
        <taxon>Brassicales</taxon>
        <taxon>Brassicaceae</taxon>
        <taxon>Camelineae</taxon>
        <taxon>Capsella</taxon>
    </lineage>
</organism>
<reference evidence="9" key="1">
    <citation type="journal article" date="2013" name="Nat. Genet.">
        <title>The Capsella rubella genome and the genomic consequences of rapid mating system evolution.</title>
        <authorList>
            <person name="Slotte T."/>
            <person name="Hazzouri K.M."/>
            <person name="Agren J.A."/>
            <person name="Koenig D."/>
            <person name="Maumus F."/>
            <person name="Guo Y.L."/>
            <person name="Steige K."/>
            <person name="Platts A.E."/>
            <person name="Escobar J.S."/>
            <person name="Newman L.K."/>
            <person name="Wang W."/>
            <person name="Mandakova T."/>
            <person name="Vello E."/>
            <person name="Smith L.M."/>
            <person name="Henz S.R."/>
            <person name="Steffen J."/>
            <person name="Takuno S."/>
            <person name="Brandvain Y."/>
            <person name="Coop G."/>
            <person name="Andolfatto P."/>
            <person name="Hu T.T."/>
            <person name="Blanchette M."/>
            <person name="Clark R.M."/>
            <person name="Quesneville H."/>
            <person name="Nordborg M."/>
            <person name="Gaut B.S."/>
            <person name="Lysak M.A."/>
            <person name="Jenkins J."/>
            <person name="Grimwood J."/>
            <person name="Chapman J."/>
            <person name="Prochnik S."/>
            <person name="Shu S."/>
            <person name="Rokhsar D."/>
            <person name="Schmutz J."/>
            <person name="Weigel D."/>
            <person name="Wright S.I."/>
        </authorList>
    </citation>
    <scope>NUCLEOTIDE SEQUENCE [LARGE SCALE GENOMIC DNA]</scope>
    <source>
        <strain evidence="9">cv. Monte Gargano</strain>
    </source>
</reference>
<dbReference type="EMBL" id="KB870808">
    <property type="protein sequence ID" value="EOA28612.1"/>
    <property type="molecule type" value="Genomic_DNA"/>
</dbReference>
<dbReference type="PROSITE" id="PS00811">
    <property type="entry name" value="OLEOSINS"/>
    <property type="match status" value="1"/>
</dbReference>
<dbReference type="KEGG" id="crb:17888015"/>
<gene>
    <name evidence="8" type="ORF">CARUB_v10024833mg</name>
</gene>
<dbReference type="InterPro" id="IPR000136">
    <property type="entry name" value="Oleosin"/>
</dbReference>
<dbReference type="GO" id="GO:0048608">
    <property type="term" value="P:reproductive structure development"/>
    <property type="evidence" value="ECO:0007669"/>
    <property type="project" value="UniProtKB-ARBA"/>
</dbReference>
<dbReference type="PANTHER" id="PTHR33203">
    <property type="entry name" value="OLEOSIN"/>
    <property type="match status" value="1"/>
</dbReference>
<evidence type="ECO:0000256" key="3">
    <source>
        <dbReference type="ARBA" id="ARBA00022692"/>
    </source>
</evidence>
<dbReference type="GO" id="GO:0019915">
    <property type="term" value="P:lipid storage"/>
    <property type="evidence" value="ECO:0007669"/>
    <property type="project" value="TreeGrafter"/>
</dbReference>
<keyword evidence="2 6" id="KW-0551">Lipid droplet</keyword>
<comment type="subcellular location">
    <subcellularLocation>
        <location evidence="6">Lipid droplet</location>
    </subcellularLocation>
    <subcellularLocation>
        <location evidence="6">Membrane</location>
        <topology evidence="6">Multi-pass membrane protein</topology>
    </subcellularLocation>
</comment>
<dbReference type="GO" id="GO:0016020">
    <property type="term" value="C:membrane"/>
    <property type="evidence" value="ECO:0007669"/>
    <property type="project" value="UniProtKB-SubCell"/>
</dbReference>
<dbReference type="GO" id="GO:0012511">
    <property type="term" value="C:monolayer-surrounded lipid storage body"/>
    <property type="evidence" value="ECO:0007669"/>
    <property type="project" value="InterPro"/>
</dbReference>
<comment type="similarity">
    <text evidence="1 6">Belongs to the oleosin family.</text>
</comment>
<evidence type="ECO:0000256" key="2">
    <source>
        <dbReference type="ARBA" id="ARBA00022677"/>
    </source>
</evidence>
<evidence type="ECO:0000256" key="1">
    <source>
        <dbReference type="ARBA" id="ARBA00010858"/>
    </source>
</evidence>
<sequence length="150" mass="16366">MADHNHQQRHHQQQQPMLRNLHESAPSTRQVVRFLTAATIGLSLLVLSGLTLTGTVIGLIVATPLMVLFSPVLVPAMITLVLLTAGFFFSGGCGVAAATALTWIYRYVTGKHPMGADKVDYARMRISEKAKELGHFAHPLTHQTTTTTNH</sequence>
<evidence type="ECO:0000256" key="7">
    <source>
        <dbReference type="SAM" id="Phobius"/>
    </source>
</evidence>
<dbReference type="PANTHER" id="PTHR33203:SF24">
    <property type="entry name" value="OLEOSIN"/>
    <property type="match status" value="1"/>
</dbReference>
<dbReference type="eggNOG" id="ENOG502S0J2">
    <property type="taxonomic scope" value="Eukaryota"/>
</dbReference>
<evidence type="ECO:0000313" key="8">
    <source>
        <dbReference type="EMBL" id="EOA28612.1"/>
    </source>
</evidence>
<dbReference type="STRING" id="81985.R0FZR3"/>